<protein>
    <submittedName>
        <fullName evidence="1">Uncharacterized protein</fullName>
    </submittedName>
</protein>
<dbReference type="EMBL" id="PITJ01001070">
    <property type="protein sequence ID" value="TBU00235.1"/>
    <property type="molecule type" value="Genomic_DNA"/>
</dbReference>
<reference evidence="1 2" key="1">
    <citation type="submission" date="2017-12" db="EMBL/GenBank/DDBJ databases">
        <authorList>
            <person name="Pombert J.-F."/>
            <person name="Haag K.L."/>
            <person name="Ebert D."/>
        </authorList>
    </citation>
    <scope>NUCLEOTIDE SEQUENCE [LARGE SCALE GENOMIC DNA]</scope>
    <source>
        <strain evidence="1">FI-OER-3-3</strain>
    </source>
</reference>
<evidence type="ECO:0000313" key="2">
    <source>
        <dbReference type="Proteomes" id="UP000292362"/>
    </source>
</evidence>
<proteinExistence type="predicted"/>
<evidence type="ECO:0000313" key="1">
    <source>
        <dbReference type="EMBL" id="TBU00235.1"/>
    </source>
</evidence>
<dbReference type="AlphaFoldDB" id="A0A4Q9KZX4"/>
<sequence length="172" mass="20088">MERKKLSSEDIENMKTILNPYPVVVENFLDNIENLTDLKEKLEEIEELSSIMVAIDVCGNPDVMNKFERIMKMMEQKELYGAICRLFADCCQNFDVVQAKLVKMEIFEKIKYNWSLNDSTYLLFSLCMNNPAITKLFFSKYYRPDLFDPGNDRIGRLIEYYGSLEATTNALN</sequence>
<gene>
    <name evidence="1" type="ORF">CWI37_1070p0020</name>
</gene>
<name>A0A4Q9KZX4_9MICR</name>
<accession>A0A4Q9KZX4</accession>
<comment type="caution">
    <text evidence="1">The sequence shown here is derived from an EMBL/GenBank/DDBJ whole genome shotgun (WGS) entry which is preliminary data.</text>
</comment>
<dbReference type="Proteomes" id="UP000292362">
    <property type="component" value="Unassembled WGS sequence"/>
</dbReference>
<dbReference type="VEuPathDB" id="MicrosporidiaDB:CWI37_1070p0020"/>
<organism evidence="1 2">
    <name type="scientific">Hamiltosporidium tvaerminnensis</name>
    <dbReference type="NCBI Taxonomy" id="1176355"/>
    <lineage>
        <taxon>Eukaryota</taxon>
        <taxon>Fungi</taxon>
        <taxon>Fungi incertae sedis</taxon>
        <taxon>Microsporidia</taxon>
        <taxon>Dubosqiidae</taxon>
        <taxon>Hamiltosporidium</taxon>
    </lineage>
</organism>